<feature type="compositionally biased region" description="Low complexity" evidence="1">
    <location>
        <begin position="46"/>
        <end position="65"/>
    </location>
</feature>
<feature type="region of interest" description="Disordered" evidence="1">
    <location>
        <begin position="30"/>
        <end position="89"/>
    </location>
</feature>
<dbReference type="EMBL" id="OX395137">
    <property type="protein sequence ID" value="CAI5788182.1"/>
    <property type="molecule type" value="Genomic_DNA"/>
</dbReference>
<proteinExistence type="predicted"/>
<dbReference type="Proteomes" id="UP001178461">
    <property type="component" value="Chromosome 12"/>
</dbReference>
<organism evidence="2 3">
    <name type="scientific">Podarcis lilfordi</name>
    <name type="common">Lilford's wall lizard</name>
    <dbReference type="NCBI Taxonomy" id="74358"/>
    <lineage>
        <taxon>Eukaryota</taxon>
        <taxon>Metazoa</taxon>
        <taxon>Chordata</taxon>
        <taxon>Craniata</taxon>
        <taxon>Vertebrata</taxon>
        <taxon>Euteleostomi</taxon>
        <taxon>Lepidosauria</taxon>
        <taxon>Squamata</taxon>
        <taxon>Bifurcata</taxon>
        <taxon>Unidentata</taxon>
        <taxon>Episquamata</taxon>
        <taxon>Laterata</taxon>
        <taxon>Lacertibaenia</taxon>
        <taxon>Lacertidae</taxon>
        <taxon>Podarcis</taxon>
    </lineage>
</organism>
<accession>A0AA35PKL6</accession>
<feature type="compositionally biased region" description="Acidic residues" evidence="1">
    <location>
        <begin position="35"/>
        <end position="45"/>
    </location>
</feature>
<evidence type="ECO:0000313" key="2">
    <source>
        <dbReference type="EMBL" id="CAI5788182.1"/>
    </source>
</evidence>
<name>A0AA35PKL6_9SAUR</name>
<evidence type="ECO:0000313" key="3">
    <source>
        <dbReference type="Proteomes" id="UP001178461"/>
    </source>
</evidence>
<evidence type="ECO:0000256" key="1">
    <source>
        <dbReference type="SAM" id="MobiDB-lite"/>
    </source>
</evidence>
<reference evidence="2" key="1">
    <citation type="submission" date="2022-12" db="EMBL/GenBank/DDBJ databases">
        <authorList>
            <person name="Alioto T."/>
            <person name="Alioto T."/>
            <person name="Gomez Garrido J."/>
        </authorList>
    </citation>
    <scope>NUCLEOTIDE SEQUENCE</scope>
</reference>
<keyword evidence="3" id="KW-1185">Reference proteome</keyword>
<protein>
    <submittedName>
        <fullName evidence="2">Uncharacterized protein</fullName>
    </submittedName>
</protein>
<gene>
    <name evidence="2" type="ORF">PODLI_1B041121</name>
</gene>
<dbReference type="AlphaFoldDB" id="A0AA35PKL6"/>
<sequence length="135" mass="14384">MSGSARGAKSRAGEEGERLARCLRWAAWAGRGEAEGEEEEEEEGEAAAAAAAASATAPCPAARAAPNSAKKPVPRPLQVGDDDLSNSLKEQHGDWHSELLNGVMGLTLSLITCVDLTSEEQHQQLIEKRQELTQH</sequence>